<keyword evidence="2" id="KW-1185">Reference proteome</keyword>
<name>A0ACB9BGZ5_CICIN</name>
<dbReference type="Proteomes" id="UP001055811">
    <property type="component" value="Linkage Group LG06"/>
</dbReference>
<accession>A0ACB9BGZ5</accession>
<evidence type="ECO:0000313" key="2">
    <source>
        <dbReference type="Proteomes" id="UP001055811"/>
    </source>
</evidence>
<reference evidence="2" key="1">
    <citation type="journal article" date="2022" name="Mol. Ecol. Resour.">
        <title>The genomes of chicory, endive, great burdock and yacon provide insights into Asteraceae palaeo-polyploidization history and plant inulin production.</title>
        <authorList>
            <person name="Fan W."/>
            <person name="Wang S."/>
            <person name="Wang H."/>
            <person name="Wang A."/>
            <person name="Jiang F."/>
            <person name="Liu H."/>
            <person name="Zhao H."/>
            <person name="Xu D."/>
            <person name="Zhang Y."/>
        </authorList>
    </citation>
    <scope>NUCLEOTIDE SEQUENCE [LARGE SCALE GENOMIC DNA]</scope>
    <source>
        <strain evidence="2">cv. Punajuju</strain>
    </source>
</reference>
<reference evidence="1 2" key="2">
    <citation type="journal article" date="2022" name="Mol. Ecol. Resour.">
        <title>The genomes of chicory, endive, great burdock and yacon provide insights into Asteraceae paleo-polyploidization history and plant inulin production.</title>
        <authorList>
            <person name="Fan W."/>
            <person name="Wang S."/>
            <person name="Wang H."/>
            <person name="Wang A."/>
            <person name="Jiang F."/>
            <person name="Liu H."/>
            <person name="Zhao H."/>
            <person name="Xu D."/>
            <person name="Zhang Y."/>
        </authorList>
    </citation>
    <scope>NUCLEOTIDE SEQUENCE [LARGE SCALE GENOMIC DNA]</scope>
    <source>
        <strain evidence="2">cv. Punajuju</strain>
        <tissue evidence="1">Leaves</tissue>
    </source>
</reference>
<protein>
    <submittedName>
        <fullName evidence="1">Uncharacterized protein</fullName>
    </submittedName>
</protein>
<evidence type="ECO:0000313" key="1">
    <source>
        <dbReference type="EMBL" id="KAI3721223.1"/>
    </source>
</evidence>
<organism evidence="1 2">
    <name type="scientific">Cichorium intybus</name>
    <name type="common">Chicory</name>
    <dbReference type="NCBI Taxonomy" id="13427"/>
    <lineage>
        <taxon>Eukaryota</taxon>
        <taxon>Viridiplantae</taxon>
        <taxon>Streptophyta</taxon>
        <taxon>Embryophyta</taxon>
        <taxon>Tracheophyta</taxon>
        <taxon>Spermatophyta</taxon>
        <taxon>Magnoliopsida</taxon>
        <taxon>eudicotyledons</taxon>
        <taxon>Gunneridae</taxon>
        <taxon>Pentapetalae</taxon>
        <taxon>asterids</taxon>
        <taxon>campanulids</taxon>
        <taxon>Asterales</taxon>
        <taxon>Asteraceae</taxon>
        <taxon>Cichorioideae</taxon>
        <taxon>Cichorieae</taxon>
        <taxon>Cichoriinae</taxon>
        <taxon>Cichorium</taxon>
    </lineage>
</organism>
<proteinExistence type="predicted"/>
<gene>
    <name evidence="1" type="ORF">L2E82_32229</name>
</gene>
<comment type="caution">
    <text evidence="1">The sequence shown here is derived from an EMBL/GenBank/DDBJ whole genome shotgun (WGS) entry which is preliminary data.</text>
</comment>
<sequence>MIAGPTCVPTLQLVQLTYTICWDQRLGFHLGVQISTSYQLYMSGGSSRDVDGQLSVPTTPPAGIIWSLLHPPSHKTYYIF</sequence>
<dbReference type="EMBL" id="CM042014">
    <property type="protein sequence ID" value="KAI3721223.1"/>
    <property type="molecule type" value="Genomic_DNA"/>
</dbReference>